<dbReference type="Proteomes" id="UP000018168">
    <property type="component" value="Unassembled WGS sequence"/>
</dbReference>
<dbReference type="AlphaFoldDB" id="R6NFU2"/>
<sequence>MNIDSTMKELVEYIRLGEEVAANIEALKDVLKSYMQETGKDTLTGTEHKAIYKAVTSSRIDTAALKREQPAIATAYTKTTETKRFTFV</sequence>
<evidence type="ECO:0000313" key="1">
    <source>
        <dbReference type="EMBL" id="CDC05061.1"/>
    </source>
</evidence>
<gene>
    <name evidence="1" type="ORF">BN578_00593</name>
</gene>
<accession>R6NFU2</accession>
<evidence type="ECO:0000313" key="2">
    <source>
        <dbReference type="Proteomes" id="UP000018168"/>
    </source>
</evidence>
<organism evidence="1 2">
    <name type="scientific">[Clostridium] leptum CAG:27</name>
    <dbReference type="NCBI Taxonomy" id="1263068"/>
    <lineage>
        <taxon>Bacteria</taxon>
        <taxon>Bacillati</taxon>
        <taxon>Bacillota</taxon>
        <taxon>Clostridia</taxon>
        <taxon>Eubacteriales</taxon>
        <taxon>Oscillospiraceae</taxon>
        <taxon>Oscillospiraceae incertae sedis</taxon>
    </lineage>
</organism>
<protein>
    <submittedName>
        <fullName evidence="1">Uncharacterized protein</fullName>
    </submittedName>
</protein>
<reference evidence="1" key="1">
    <citation type="submission" date="2012-11" db="EMBL/GenBank/DDBJ databases">
        <title>Dependencies among metagenomic species, viruses, plasmids and units of genetic variation.</title>
        <authorList>
            <person name="Nielsen H.B."/>
            <person name="Almeida M."/>
            <person name="Juncker A.S."/>
            <person name="Rasmussen S."/>
            <person name="Li J."/>
            <person name="Sunagawa S."/>
            <person name="Plichta D."/>
            <person name="Gautier L."/>
            <person name="Le Chatelier E."/>
            <person name="Peletier E."/>
            <person name="Bonde I."/>
            <person name="Nielsen T."/>
            <person name="Manichanh C."/>
            <person name="Arumugam M."/>
            <person name="Batto J."/>
            <person name="Santos M.B.Q.D."/>
            <person name="Blom N."/>
            <person name="Borruel N."/>
            <person name="Burgdorf K.S."/>
            <person name="Boumezbeur F."/>
            <person name="Casellas F."/>
            <person name="Dore J."/>
            <person name="Guarner F."/>
            <person name="Hansen T."/>
            <person name="Hildebrand F."/>
            <person name="Kaas R.S."/>
            <person name="Kennedy S."/>
            <person name="Kristiansen K."/>
            <person name="Kultima J.R."/>
            <person name="Leonard P."/>
            <person name="Levenez F."/>
            <person name="Lund O."/>
            <person name="Moumen B."/>
            <person name="Le Paslier D."/>
            <person name="Pons N."/>
            <person name="Pedersen O."/>
            <person name="Prifti E."/>
            <person name="Qin J."/>
            <person name="Raes J."/>
            <person name="Tap J."/>
            <person name="Tims S."/>
            <person name="Ussery D.W."/>
            <person name="Yamada T."/>
            <person name="MetaHit consortium"/>
            <person name="Renault P."/>
            <person name="Sicheritz-Ponten T."/>
            <person name="Bork P."/>
            <person name="Wang J."/>
            <person name="Brunak S."/>
            <person name="Ehrlich S.D."/>
        </authorList>
    </citation>
    <scope>NUCLEOTIDE SEQUENCE [LARGE SCALE GENOMIC DNA]</scope>
</reference>
<proteinExistence type="predicted"/>
<name>R6NFU2_9FIRM</name>
<dbReference type="EMBL" id="CBEP010000091">
    <property type="protein sequence ID" value="CDC05061.1"/>
    <property type="molecule type" value="Genomic_DNA"/>
</dbReference>
<comment type="caution">
    <text evidence="1">The sequence shown here is derived from an EMBL/GenBank/DDBJ whole genome shotgun (WGS) entry which is preliminary data.</text>
</comment>